<evidence type="ECO:0000313" key="2">
    <source>
        <dbReference type="Proteomes" id="UP000175989"/>
    </source>
</evidence>
<dbReference type="InterPro" id="IPR014710">
    <property type="entry name" value="RmlC-like_jellyroll"/>
</dbReference>
<evidence type="ECO:0000313" key="1">
    <source>
        <dbReference type="EMBL" id="OEZ97810.1"/>
    </source>
</evidence>
<comment type="caution">
    <text evidence="1">The sequence shown here is derived from an EMBL/GenBank/DDBJ whole genome shotgun (WGS) entry which is preliminary data.</text>
</comment>
<dbReference type="OrthoDB" id="7059163at2"/>
<reference evidence="2" key="1">
    <citation type="journal article" date="2016" name="Front. Microbiol.">
        <title>Molecular Keys to the Janthinobacterium and Duganella spp. Interaction with the Plant Pathogen Fusarium graminearum.</title>
        <authorList>
            <person name="Haack F.S."/>
            <person name="Poehlein A."/>
            <person name="Kroger C."/>
            <person name="Voigt C.A."/>
            <person name="Piepenbring M."/>
            <person name="Bode H.B."/>
            <person name="Daniel R."/>
            <person name="Schafer W."/>
            <person name="Streit W.R."/>
        </authorList>
    </citation>
    <scope>NUCLEOTIDE SEQUENCE [LARGE SCALE GENOMIC DNA]</scope>
    <source>
        <strain evidence="2">T54</strain>
    </source>
</reference>
<protein>
    <recommendedName>
        <fullName evidence="3">Cysteine dioxygenase type I</fullName>
    </recommendedName>
</protein>
<organism evidence="1 2">
    <name type="scientific">Duganella phyllosphaerae</name>
    <dbReference type="NCBI Taxonomy" id="762836"/>
    <lineage>
        <taxon>Bacteria</taxon>
        <taxon>Pseudomonadati</taxon>
        <taxon>Pseudomonadota</taxon>
        <taxon>Betaproteobacteria</taxon>
        <taxon>Burkholderiales</taxon>
        <taxon>Oxalobacteraceae</taxon>
        <taxon>Telluria group</taxon>
        <taxon>Duganella</taxon>
    </lineage>
</organism>
<sequence length="171" mass="18485">MTSRFLQQVAALGLGADPTDQQLGEVGRLMQDWMRLPRALPDDVMALPKADGQQELLYPLHVAHGKPALYLVSDGPGVASPPHEHTTWAVIIGLSGNERNVLYQRDTAAATLHALCTIDVKENDVIHLRADAIHATVAADDLPTFHLHLYGKPLAELAPYASRCYPAASAP</sequence>
<dbReference type="RefSeq" id="WP_141749587.1">
    <property type="nucleotide sequence ID" value="NZ_LROM01000094.1"/>
</dbReference>
<dbReference type="Proteomes" id="UP000175989">
    <property type="component" value="Unassembled WGS sequence"/>
</dbReference>
<name>A0A1E7WH18_9BURK</name>
<keyword evidence="2" id="KW-1185">Reference proteome</keyword>
<dbReference type="EMBL" id="LROM01000094">
    <property type="protein sequence ID" value="OEZ97810.1"/>
    <property type="molecule type" value="Genomic_DNA"/>
</dbReference>
<evidence type="ECO:0008006" key="3">
    <source>
        <dbReference type="Google" id="ProtNLM"/>
    </source>
</evidence>
<gene>
    <name evidence="1" type="ORF">DUPY_34360</name>
</gene>
<proteinExistence type="predicted"/>
<accession>A0A1E7WH18</accession>
<dbReference type="SUPFAM" id="SSF51182">
    <property type="entry name" value="RmlC-like cupins"/>
    <property type="match status" value="1"/>
</dbReference>
<dbReference type="AlphaFoldDB" id="A0A1E7WH18"/>
<dbReference type="Gene3D" id="2.60.120.10">
    <property type="entry name" value="Jelly Rolls"/>
    <property type="match status" value="1"/>
</dbReference>
<dbReference type="InterPro" id="IPR011051">
    <property type="entry name" value="RmlC_Cupin_sf"/>
</dbReference>